<evidence type="ECO:0000259" key="2">
    <source>
        <dbReference type="Pfam" id="PF03466"/>
    </source>
</evidence>
<proteinExistence type="predicted"/>
<reference evidence="3 4" key="1">
    <citation type="submission" date="2019-03" db="EMBL/GenBank/DDBJ databases">
        <title>Genomic Encyclopedia of Type Strains, Phase IV (KMG-V): Genome sequencing to study the core and pangenomes of soil and plant-associated prokaryotes.</title>
        <authorList>
            <person name="Whitman W."/>
        </authorList>
    </citation>
    <scope>NUCLEOTIDE SEQUENCE [LARGE SCALE GENOMIC DNA]</scope>
    <source>
        <strain evidence="3 4">Hc14</strain>
    </source>
</reference>
<sequence length="112" mass="12760">MENIGSLRFFSIAHERYLLAVARTNRLAGQAEISIDDLRSEKIIAFNRQNLSYTERYFNEKFDEYDLTRNIAYSCDDTYSLAGMDGGPAEPGLRAEAGERHRFPDRTGGCLE</sequence>
<comment type="caution">
    <text evidence="3">The sequence shown here is derived from an EMBL/GenBank/DDBJ whole genome shotgun (WGS) entry which is preliminary data.</text>
</comment>
<evidence type="ECO:0000313" key="4">
    <source>
        <dbReference type="Proteomes" id="UP000294576"/>
    </source>
</evidence>
<dbReference type="CDD" id="cd05466">
    <property type="entry name" value="PBP2_LTTR_substrate"/>
    <property type="match status" value="1"/>
</dbReference>
<dbReference type="AlphaFoldDB" id="A0A4R3QQ31"/>
<dbReference type="InterPro" id="IPR005119">
    <property type="entry name" value="LysR_subst-bd"/>
</dbReference>
<dbReference type="Gene3D" id="3.40.190.290">
    <property type="match status" value="1"/>
</dbReference>
<dbReference type="EMBL" id="SMBH01000001">
    <property type="protein sequence ID" value="TCU20516.1"/>
    <property type="molecule type" value="Genomic_DNA"/>
</dbReference>
<accession>A0A4R3QQ31</accession>
<dbReference type="SUPFAM" id="SSF53850">
    <property type="entry name" value="Periplasmic binding protein-like II"/>
    <property type="match status" value="1"/>
</dbReference>
<feature type="region of interest" description="Disordered" evidence="1">
    <location>
        <begin position="86"/>
        <end position="112"/>
    </location>
</feature>
<evidence type="ECO:0000256" key="1">
    <source>
        <dbReference type="SAM" id="MobiDB-lite"/>
    </source>
</evidence>
<name>A0A4R3QQ31_RHISU</name>
<gene>
    <name evidence="3" type="ORF">EV132_101583</name>
</gene>
<dbReference type="Proteomes" id="UP000294576">
    <property type="component" value="Unassembled WGS sequence"/>
</dbReference>
<organism evidence="3 4">
    <name type="scientific">Rhizobium sullae</name>
    <name type="common">Rhizobium hedysari</name>
    <dbReference type="NCBI Taxonomy" id="50338"/>
    <lineage>
        <taxon>Bacteria</taxon>
        <taxon>Pseudomonadati</taxon>
        <taxon>Pseudomonadota</taxon>
        <taxon>Alphaproteobacteria</taxon>
        <taxon>Hyphomicrobiales</taxon>
        <taxon>Rhizobiaceae</taxon>
        <taxon>Rhizobium/Agrobacterium group</taxon>
        <taxon>Rhizobium</taxon>
    </lineage>
</organism>
<protein>
    <submittedName>
        <fullName evidence="3">LysR substrate binding domain-containing protein</fullName>
    </submittedName>
</protein>
<evidence type="ECO:0000313" key="3">
    <source>
        <dbReference type="EMBL" id="TCU20516.1"/>
    </source>
</evidence>
<feature type="compositionally biased region" description="Basic and acidic residues" evidence="1">
    <location>
        <begin position="96"/>
        <end position="105"/>
    </location>
</feature>
<feature type="domain" description="LysR substrate-binding" evidence="2">
    <location>
        <begin position="6"/>
        <end position="84"/>
    </location>
</feature>
<dbReference type="Pfam" id="PF03466">
    <property type="entry name" value="LysR_substrate"/>
    <property type="match status" value="1"/>
</dbReference>